<name>A0ABM1RUE3_LIMPO</name>
<dbReference type="RefSeq" id="XP_022234998.1">
    <property type="nucleotide sequence ID" value="XM_022379290.1"/>
</dbReference>
<evidence type="ECO:0000313" key="1">
    <source>
        <dbReference type="Proteomes" id="UP000694941"/>
    </source>
</evidence>
<protein>
    <submittedName>
        <fullName evidence="2">Uncharacterized protein LOC106475082</fullName>
    </submittedName>
</protein>
<proteinExistence type="predicted"/>
<accession>A0ABM1RUE3</accession>
<keyword evidence="1" id="KW-1185">Reference proteome</keyword>
<dbReference type="Proteomes" id="UP000694941">
    <property type="component" value="Unplaced"/>
</dbReference>
<gene>
    <name evidence="2" type="primary">LOC106475082</name>
</gene>
<sequence length="222" mass="25038">MNINIAVIGLFLCLGVIQVESFFFSTFGGMNLIVAPIITPINISFPLDGAVALGAFRVAIKAILANIFPKIVAPVFGRKKREIQSTWPRSTKFTGVLFPTQEEKERFLKLICGFVFPKHKEETEENENIFLILLGSSDKPSNATDLSGFLSVKLAVVGYNTNVTSACKERFRDCVHNKEKRNEGKGMLYNFDPNTEKQSFFIPSFIVKLKNMLQLWRLQTHK</sequence>
<evidence type="ECO:0000313" key="2">
    <source>
        <dbReference type="RefSeq" id="XP_022234998.1"/>
    </source>
</evidence>
<organism evidence="1 2">
    <name type="scientific">Limulus polyphemus</name>
    <name type="common">Atlantic horseshoe crab</name>
    <dbReference type="NCBI Taxonomy" id="6850"/>
    <lineage>
        <taxon>Eukaryota</taxon>
        <taxon>Metazoa</taxon>
        <taxon>Ecdysozoa</taxon>
        <taxon>Arthropoda</taxon>
        <taxon>Chelicerata</taxon>
        <taxon>Merostomata</taxon>
        <taxon>Xiphosura</taxon>
        <taxon>Limulidae</taxon>
        <taxon>Limulus</taxon>
    </lineage>
</organism>
<dbReference type="GeneID" id="106475082"/>
<reference evidence="2" key="1">
    <citation type="submission" date="2025-08" db="UniProtKB">
        <authorList>
            <consortium name="RefSeq"/>
        </authorList>
    </citation>
    <scope>IDENTIFICATION</scope>
    <source>
        <tissue evidence="2">Muscle</tissue>
    </source>
</reference>